<gene>
    <name evidence="3" type="ORF">IRI77_07980</name>
</gene>
<feature type="chain" id="PRO_5032943459" evidence="2">
    <location>
        <begin position="20"/>
        <end position="780"/>
    </location>
</feature>
<dbReference type="Proteomes" id="UP000593892">
    <property type="component" value="Chromosome"/>
</dbReference>
<dbReference type="PANTHER" id="PTHR44998">
    <property type="match status" value="1"/>
</dbReference>
<dbReference type="PANTHER" id="PTHR44998:SF1">
    <property type="entry name" value="UDP-N-ACETYLGLUCOSAMINE--PEPTIDE N-ACETYLGLUCOSAMINYLTRANSFERASE 110 KDA SUBUNIT"/>
    <property type="match status" value="1"/>
</dbReference>
<feature type="signal peptide" evidence="2">
    <location>
        <begin position="1"/>
        <end position="19"/>
    </location>
</feature>
<dbReference type="InterPro" id="IPR019734">
    <property type="entry name" value="TPR_rpt"/>
</dbReference>
<dbReference type="InterPro" id="IPR011659">
    <property type="entry name" value="WD40"/>
</dbReference>
<feature type="repeat" description="TPR" evidence="1">
    <location>
        <begin position="726"/>
        <end position="759"/>
    </location>
</feature>
<dbReference type="InterPro" id="IPR011990">
    <property type="entry name" value="TPR-like_helical_dom_sf"/>
</dbReference>
<keyword evidence="1" id="KW-0802">TPR repeat</keyword>
<organism evidence="3 4">
    <name type="scientific">Paludibaculum fermentans</name>
    <dbReference type="NCBI Taxonomy" id="1473598"/>
    <lineage>
        <taxon>Bacteria</taxon>
        <taxon>Pseudomonadati</taxon>
        <taxon>Acidobacteriota</taxon>
        <taxon>Terriglobia</taxon>
        <taxon>Bryobacterales</taxon>
        <taxon>Bryobacteraceae</taxon>
        <taxon>Paludibaculum</taxon>
    </lineage>
</organism>
<dbReference type="Pfam" id="PF13414">
    <property type="entry name" value="TPR_11"/>
    <property type="match status" value="2"/>
</dbReference>
<reference evidence="3 4" key="1">
    <citation type="submission" date="2020-10" db="EMBL/GenBank/DDBJ databases">
        <title>Complete genome sequence of Paludibaculum fermentans P105T, a facultatively anaerobic acidobacterium capable of dissimilatory Fe(III) reduction.</title>
        <authorList>
            <person name="Dedysh S.N."/>
            <person name="Beletsky A.V."/>
            <person name="Kulichevskaya I.S."/>
            <person name="Mardanov A.V."/>
            <person name="Ravin N.V."/>
        </authorList>
    </citation>
    <scope>NUCLEOTIDE SEQUENCE [LARGE SCALE GENOMIC DNA]</scope>
    <source>
        <strain evidence="3 4">P105</strain>
    </source>
</reference>
<dbReference type="EMBL" id="CP063849">
    <property type="protein sequence ID" value="QOY89881.1"/>
    <property type="molecule type" value="Genomic_DNA"/>
</dbReference>
<name>A0A7S7NU52_PALFE</name>
<keyword evidence="2" id="KW-0732">Signal</keyword>
<dbReference type="PROSITE" id="PS50005">
    <property type="entry name" value="TPR"/>
    <property type="match status" value="3"/>
</dbReference>
<dbReference type="SUPFAM" id="SSF48452">
    <property type="entry name" value="TPR-like"/>
    <property type="match status" value="1"/>
</dbReference>
<sequence>MISTFARVTLGAMLLLALAGQDHPPAKPAITVDYPLNGAVFPPEFPSPTFEWRDAAAEATTWTIDVTFSGGQPGLHARSAGERYTLGRIDPRCISPTNKPPVLTPEQAVGHTWKPDAATWAAIKKYSADGEATLTLSGYTAADPAKPVSQGRVTIKTSSDPVGAPIFYRDVPLMPSDAEKGVIKPLASTAIPLIAWRLRNVAETSSRVVLEGMHSCANCHSFSGDGKTMGMDLDGPRNDKGLYALYPVKPQTSITKENVVAWSAFRGKLGGKLRVGFMSQVSPTGQYVVTTINDPGKAESDYQRRIYRRDFNSNYYVANFKDYRFLQVFYPTRGILAWYSRATARLEPLPGADDPRYVHTNAVWSPDGQYLYFARAEAKDPYPAGVKLAERANDPNETQMKFEIYRIPFNGGKGGVAQPVTGASNNGMSNSFPKISPDGRWLIFVKCANGLLMRPDGKLYIVPAAGGEPRLMNANTRLMNSWHSFSPNSRWLVFSSKSRSPYTQLFLTHIDEQGNDSPAILIDNSTAANRAVNIPEFVNIPQDGLMKISAPVTDYYRLIDVAEEELRKGSLEPAIADFRKALAQDADDPMIHNSLGVALSRTGHPEEAVGEYRKAIALSADFPDAYNNLGGLLLSAGRVEESVTNFEKALQYSPDYAEAHSNLGAALAQLGQIDRALPHMQKSVEYKPTDANARRNLALALYRMGRVKEAVPQAEQAVKLAGSRDPNMLALLSRLYAESGRMPEAVDAARRALALVPNPGNFQFAEELRQRIAQNPATRR</sequence>
<dbReference type="AlphaFoldDB" id="A0A7S7NU52"/>
<proteinExistence type="predicted"/>
<evidence type="ECO:0000256" key="1">
    <source>
        <dbReference type="PROSITE-ProRule" id="PRU00339"/>
    </source>
</evidence>
<protein>
    <submittedName>
        <fullName evidence="3">Tetratricopeptide repeat protein</fullName>
    </submittedName>
</protein>
<evidence type="ECO:0000256" key="2">
    <source>
        <dbReference type="SAM" id="SignalP"/>
    </source>
</evidence>
<accession>A0A7S7NU52</accession>
<dbReference type="Gene3D" id="2.120.10.30">
    <property type="entry name" value="TolB, C-terminal domain"/>
    <property type="match status" value="1"/>
</dbReference>
<dbReference type="SMART" id="SM00028">
    <property type="entry name" value="TPR"/>
    <property type="match status" value="6"/>
</dbReference>
<dbReference type="PROSITE" id="PS50293">
    <property type="entry name" value="TPR_REGION"/>
    <property type="match status" value="2"/>
</dbReference>
<dbReference type="GO" id="GO:0016757">
    <property type="term" value="F:glycosyltransferase activity"/>
    <property type="evidence" value="ECO:0007669"/>
    <property type="project" value="TreeGrafter"/>
</dbReference>
<keyword evidence="4" id="KW-1185">Reference proteome</keyword>
<dbReference type="Pfam" id="PF13432">
    <property type="entry name" value="TPR_16"/>
    <property type="match status" value="1"/>
</dbReference>
<dbReference type="RefSeq" id="WP_194451544.1">
    <property type="nucleotide sequence ID" value="NZ_CP063849.1"/>
</dbReference>
<feature type="repeat" description="TPR" evidence="1">
    <location>
        <begin position="657"/>
        <end position="690"/>
    </location>
</feature>
<dbReference type="SUPFAM" id="SSF82171">
    <property type="entry name" value="DPP6 N-terminal domain-like"/>
    <property type="match status" value="1"/>
</dbReference>
<feature type="repeat" description="TPR" evidence="1">
    <location>
        <begin position="623"/>
        <end position="656"/>
    </location>
</feature>
<evidence type="ECO:0000313" key="3">
    <source>
        <dbReference type="EMBL" id="QOY89881.1"/>
    </source>
</evidence>
<dbReference type="KEGG" id="pfer:IRI77_07980"/>
<evidence type="ECO:0000313" key="4">
    <source>
        <dbReference type="Proteomes" id="UP000593892"/>
    </source>
</evidence>
<dbReference type="Pfam" id="PF07676">
    <property type="entry name" value="PD40"/>
    <property type="match status" value="2"/>
</dbReference>
<dbReference type="Gene3D" id="1.25.40.10">
    <property type="entry name" value="Tetratricopeptide repeat domain"/>
    <property type="match status" value="1"/>
</dbReference>
<dbReference type="GO" id="GO:0006493">
    <property type="term" value="P:protein O-linked glycosylation"/>
    <property type="evidence" value="ECO:0007669"/>
    <property type="project" value="TreeGrafter"/>
</dbReference>
<dbReference type="InterPro" id="IPR011042">
    <property type="entry name" value="6-blade_b-propeller_TolB-like"/>
</dbReference>